<dbReference type="OrthoDB" id="9766552at2"/>
<evidence type="ECO:0000259" key="1">
    <source>
        <dbReference type="Pfam" id="PF05161"/>
    </source>
</evidence>
<comment type="caution">
    <text evidence="3">The sequence shown here is derived from an EMBL/GenBank/DDBJ whole genome shotgun (WGS) entry which is preliminary data.</text>
</comment>
<dbReference type="PANTHER" id="PTHR12227:SF0">
    <property type="entry name" value="GLYCERATE KINASE"/>
    <property type="match status" value="1"/>
</dbReference>
<gene>
    <name evidence="3" type="ORF">E7811_01885</name>
</gene>
<dbReference type="InterPro" id="IPR025286">
    <property type="entry name" value="MOFRL_assoc_dom"/>
</dbReference>
<dbReference type="Gene3D" id="3.40.1480.10">
    <property type="entry name" value="MOFRL domain"/>
    <property type="match status" value="1"/>
</dbReference>
<dbReference type="AlphaFoldDB" id="A0A4S3MPT7"/>
<dbReference type="GO" id="GO:0008887">
    <property type="term" value="F:glycerate kinase activity"/>
    <property type="evidence" value="ECO:0007669"/>
    <property type="project" value="InterPro"/>
</dbReference>
<organism evidence="3 4">
    <name type="scientific">Aliigemmobacter aestuarii</name>
    <dbReference type="NCBI Taxonomy" id="1445661"/>
    <lineage>
        <taxon>Bacteria</taxon>
        <taxon>Pseudomonadati</taxon>
        <taxon>Pseudomonadota</taxon>
        <taxon>Alphaproteobacteria</taxon>
        <taxon>Rhodobacterales</taxon>
        <taxon>Paracoccaceae</taxon>
        <taxon>Aliigemmobacter</taxon>
    </lineage>
</organism>
<dbReference type="PANTHER" id="PTHR12227">
    <property type="entry name" value="GLYCERATE KINASE"/>
    <property type="match status" value="1"/>
</dbReference>
<dbReference type="Pfam" id="PF13660">
    <property type="entry name" value="DUF4147"/>
    <property type="match status" value="1"/>
</dbReference>
<dbReference type="Gene3D" id="3.40.50.10180">
    <property type="entry name" value="Glycerate kinase, MOFRL-like N-terminal domain"/>
    <property type="match status" value="1"/>
</dbReference>
<dbReference type="EMBL" id="SSND01000001">
    <property type="protein sequence ID" value="THD84520.1"/>
    <property type="molecule type" value="Genomic_DNA"/>
</dbReference>
<dbReference type="InterPro" id="IPR039760">
    <property type="entry name" value="MOFRL_protein"/>
</dbReference>
<protein>
    <submittedName>
        <fullName evidence="3">DUF4147 domain-containing protein</fullName>
    </submittedName>
</protein>
<dbReference type="RefSeq" id="WP_136392901.1">
    <property type="nucleotide sequence ID" value="NZ_SSND01000001.1"/>
</dbReference>
<feature type="domain" description="MOFRL" evidence="1">
    <location>
        <begin position="304"/>
        <end position="407"/>
    </location>
</feature>
<sequence>MTDHAPMRAEAARMFRTAVAAVDPERALEAALDRHPVPRPAGDGRLIVIAIGKAALPMARAAIARLAPDQVLAVTNHENARPLPGATVMAAGHPVPDAGGEAAGRAVLALLDGAGASDRIVALVSGGASALVPAPVEGLTLADKVAVNRALLAGGLDIGQMNLVRQQLSQLKGGGFLRRASPAPVTAFILSDVIGDDLRVIASGPTVAPIGTRAEARALLERAGLWPALPGAVRAHLTRPDEPVPPLPPAENHLIASNRIAAEAARADCRMSPARLEAQPLEGDVAEAARRIVETARIAPRPLCLVWGGETTVTLTGTGKGGRNQDLALRMALSGLPGPWVFMSGGTDGRDGPTEAAGGLVDDGTAARIRAAGQDPTALLANNDSNAALAASGDLLVTGATGTNVADIQILMLG</sequence>
<feature type="domain" description="MOFRL-associated" evidence="2">
    <location>
        <begin position="11"/>
        <end position="237"/>
    </location>
</feature>
<reference evidence="3 4" key="1">
    <citation type="submission" date="2019-04" db="EMBL/GenBank/DDBJ databases">
        <title>Draft genome sequence of Gemmobacter aestuarii sp. nov.</title>
        <authorList>
            <person name="Hameed A."/>
            <person name="Lin S.-Y."/>
            <person name="Shahina M."/>
            <person name="Lai W.-A."/>
            <person name="Young C.-C."/>
        </authorList>
    </citation>
    <scope>NUCLEOTIDE SEQUENCE [LARGE SCALE GENOMIC DNA]</scope>
    <source>
        <strain evidence="3 4">CC-PW-75</strain>
    </source>
</reference>
<dbReference type="SUPFAM" id="SSF82544">
    <property type="entry name" value="GckA/TtuD-like"/>
    <property type="match status" value="1"/>
</dbReference>
<dbReference type="InterPro" id="IPR037035">
    <property type="entry name" value="GK-like_C_sf"/>
</dbReference>
<dbReference type="GO" id="GO:0005737">
    <property type="term" value="C:cytoplasm"/>
    <property type="evidence" value="ECO:0007669"/>
    <property type="project" value="TreeGrafter"/>
</dbReference>
<evidence type="ECO:0000313" key="3">
    <source>
        <dbReference type="EMBL" id="THD84520.1"/>
    </source>
</evidence>
<name>A0A4S3MPT7_9RHOB</name>
<keyword evidence="4" id="KW-1185">Reference proteome</keyword>
<dbReference type="Proteomes" id="UP000309450">
    <property type="component" value="Unassembled WGS sequence"/>
</dbReference>
<evidence type="ECO:0000259" key="2">
    <source>
        <dbReference type="Pfam" id="PF13660"/>
    </source>
</evidence>
<dbReference type="InterPro" id="IPR007835">
    <property type="entry name" value="MOFRL"/>
</dbReference>
<proteinExistence type="predicted"/>
<dbReference type="Pfam" id="PF05161">
    <property type="entry name" value="MOFRL"/>
    <property type="match status" value="1"/>
</dbReference>
<evidence type="ECO:0000313" key="4">
    <source>
        <dbReference type="Proteomes" id="UP000309450"/>
    </source>
</evidence>
<accession>A0A4S3MPT7</accession>
<dbReference type="InterPro" id="IPR038614">
    <property type="entry name" value="GK_N_sf"/>
</dbReference>